<accession>A0A9X7W2A6</accession>
<dbReference type="InterPro" id="IPR036493">
    <property type="entry name" value="YunC_sf"/>
</dbReference>
<keyword evidence="2" id="KW-1185">Reference proteome</keyword>
<dbReference type="AlphaFoldDB" id="A0A9X7W2A6"/>
<dbReference type="KEGG" id="afx:JZ786_09685"/>
<name>A0A9X7W2A6_9BACL</name>
<sequence>MVKVEPRKIGEDTVVSVEVKLPKTNLLVLSTQTGYVMCGALDVGLLRTKLRERGVIAARAVGVRTMDDLWNGNIESCTQAAEAIGIHAGMPVQDALAKMIEAERVRS</sequence>
<protein>
    <submittedName>
        <fullName evidence="1">DUF1805 domain-containing protein</fullName>
    </submittedName>
</protein>
<organism evidence="1 2">
    <name type="scientific">Alicyclobacillus mengziensis</name>
    <dbReference type="NCBI Taxonomy" id="2931921"/>
    <lineage>
        <taxon>Bacteria</taxon>
        <taxon>Bacillati</taxon>
        <taxon>Bacillota</taxon>
        <taxon>Bacilli</taxon>
        <taxon>Bacillales</taxon>
        <taxon>Alicyclobacillaceae</taxon>
        <taxon>Alicyclobacillus</taxon>
    </lineage>
</organism>
<dbReference type="EMBL" id="CP071182">
    <property type="protein sequence ID" value="QSO49162.1"/>
    <property type="molecule type" value="Genomic_DNA"/>
</dbReference>
<dbReference type="InterPro" id="IPR014931">
    <property type="entry name" value="DUF1805"/>
</dbReference>
<dbReference type="RefSeq" id="WP_206658475.1">
    <property type="nucleotide sequence ID" value="NZ_CP071182.1"/>
</dbReference>
<dbReference type="Proteomes" id="UP000663505">
    <property type="component" value="Chromosome"/>
</dbReference>
<proteinExistence type="predicted"/>
<evidence type="ECO:0000313" key="2">
    <source>
        <dbReference type="Proteomes" id="UP000663505"/>
    </source>
</evidence>
<gene>
    <name evidence="1" type="ORF">JZ786_09685</name>
</gene>
<reference evidence="1 2" key="1">
    <citation type="submission" date="2021-02" db="EMBL/GenBank/DDBJ databases">
        <title>Alicyclobacillus curvatus sp. nov. and Alicyclobacillus mengziensis sp. nov., two acidophilic bacteria isolated from acid mine drainage.</title>
        <authorList>
            <person name="Huang Y."/>
        </authorList>
    </citation>
    <scope>NUCLEOTIDE SEQUENCE [LARGE SCALE GENOMIC DNA]</scope>
    <source>
        <strain evidence="1 2">S30H14</strain>
    </source>
</reference>
<dbReference type="Gene3D" id="3.30.1980.10">
    <property type="entry name" value="Hypothetical protein YunC"/>
    <property type="match status" value="1"/>
</dbReference>
<dbReference type="Pfam" id="PF08827">
    <property type="entry name" value="DUF1805"/>
    <property type="match status" value="1"/>
</dbReference>
<evidence type="ECO:0000313" key="1">
    <source>
        <dbReference type="EMBL" id="QSO49162.1"/>
    </source>
</evidence>
<dbReference type="SUPFAM" id="SSF102891">
    <property type="entry name" value="Hypothetical protein Ta1206"/>
    <property type="match status" value="1"/>
</dbReference>